<keyword evidence="3" id="KW-1185">Reference proteome</keyword>
<evidence type="ECO:0000256" key="1">
    <source>
        <dbReference type="ARBA" id="ARBA00010552"/>
    </source>
</evidence>
<dbReference type="SUPFAM" id="SSF55298">
    <property type="entry name" value="YjgF-like"/>
    <property type="match status" value="1"/>
</dbReference>
<dbReference type="RefSeq" id="WP_202229646.1">
    <property type="nucleotide sequence ID" value="NZ_JBCLSH010000001.1"/>
</dbReference>
<sequence length="128" mass="14277">MLKRISSEKLPQAVGSYSPATEVGNLIFTSGQLPINGKTNKIDFPDSIEEQTKQSMDNVKYILEDNKSSLENIVKTTVYLKNIKDFASFDQVYKSYFTESFPSRTAFEVGDLPMGALIEIEVVAQKIG</sequence>
<dbReference type="GO" id="GO:0016787">
    <property type="term" value="F:hydrolase activity"/>
    <property type="evidence" value="ECO:0007669"/>
    <property type="project" value="UniProtKB-KW"/>
</dbReference>
<gene>
    <name evidence="2" type="ORF">AALA52_00275</name>
</gene>
<dbReference type="Proteomes" id="UP001565283">
    <property type="component" value="Unassembled WGS sequence"/>
</dbReference>
<dbReference type="InterPro" id="IPR006056">
    <property type="entry name" value="RidA"/>
</dbReference>
<evidence type="ECO:0000313" key="3">
    <source>
        <dbReference type="Proteomes" id="UP001565283"/>
    </source>
</evidence>
<comment type="caution">
    <text evidence="2">The sequence shown here is derived from an EMBL/GenBank/DDBJ whole genome shotgun (WGS) entry which is preliminary data.</text>
</comment>
<protein>
    <submittedName>
        <fullName evidence="2">Rid family detoxifying hydrolase</fullName>
    </submittedName>
</protein>
<reference evidence="2 3" key="1">
    <citation type="submission" date="2024-03" db="EMBL/GenBank/DDBJ databases">
        <title>Mouse gut bacterial collection (mGBC) of GemPharmatech.</title>
        <authorList>
            <person name="He Y."/>
            <person name="Dong L."/>
            <person name="Wu D."/>
            <person name="Gao X."/>
            <person name="Lin Z."/>
        </authorList>
    </citation>
    <scope>NUCLEOTIDE SEQUENCE [LARGE SCALE GENOMIC DNA]</scope>
    <source>
        <strain evidence="2 3">61-15</strain>
    </source>
</reference>
<keyword evidence="2" id="KW-0378">Hydrolase</keyword>
<dbReference type="NCBIfam" id="TIGR00004">
    <property type="entry name" value="Rid family detoxifying hydrolase"/>
    <property type="match status" value="1"/>
</dbReference>
<proteinExistence type="inferred from homology"/>
<dbReference type="Gene3D" id="3.30.1330.40">
    <property type="entry name" value="RutC-like"/>
    <property type="match status" value="1"/>
</dbReference>
<name>A0ABV4CZH3_9LACT</name>
<dbReference type="InterPro" id="IPR035959">
    <property type="entry name" value="RutC-like_sf"/>
</dbReference>
<dbReference type="CDD" id="cd00448">
    <property type="entry name" value="YjgF_YER057c_UK114_family"/>
    <property type="match status" value="1"/>
</dbReference>
<evidence type="ECO:0000313" key="2">
    <source>
        <dbReference type="EMBL" id="MEY8442706.1"/>
    </source>
</evidence>
<comment type="similarity">
    <text evidence="1">Belongs to the RutC family.</text>
</comment>
<dbReference type="PANTHER" id="PTHR11803:SF58">
    <property type="entry name" value="PROTEIN HMF1-RELATED"/>
    <property type="match status" value="1"/>
</dbReference>
<organism evidence="2 3">
    <name type="scientific">Lactococcus ileimucosae</name>
    <dbReference type="NCBI Taxonomy" id="2941329"/>
    <lineage>
        <taxon>Bacteria</taxon>
        <taxon>Bacillati</taxon>
        <taxon>Bacillota</taxon>
        <taxon>Bacilli</taxon>
        <taxon>Lactobacillales</taxon>
        <taxon>Streptococcaceae</taxon>
        <taxon>Lactococcus</taxon>
    </lineage>
</organism>
<accession>A0ABV4CZH3</accession>
<dbReference type="EMBL" id="JBCLSH010000001">
    <property type="protein sequence ID" value="MEY8442706.1"/>
    <property type="molecule type" value="Genomic_DNA"/>
</dbReference>
<dbReference type="PANTHER" id="PTHR11803">
    <property type="entry name" value="2-IMINOBUTANOATE/2-IMINOPROPANOATE DEAMINASE RIDA"/>
    <property type="match status" value="1"/>
</dbReference>
<dbReference type="Pfam" id="PF01042">
    <property type="entry name" value="Ribonuc_L-PSP"/>
    <property type="match status" value="1"/>
</dbReference>
<dbReference type="InterPro" id="IPR006175">
    <property type="entry name" value="YjgF/YER057c/UK114"/>
</dbReference>